<feature type="domain" description="CMP/dCMP-type deaminase" evidence="1">
    <location>
        <begin position="7"/>
        <end position="125"/>
    </location>
</feature>
<evidence type="ECO:0000313" key="3">
    <source>
        <dbReference type="Proteomes" id="UP001589836"/>
    </source>
</evidence>
<evidence type="ECO:0000259" key="1">
    <source>
        <dbReference type="PROSITE" id="PS51747"/>
    </source>
</evidence>
<dbReference type="InterPro" id="IPR016193">
    <property type="entry name" value="Cytidine_deaminase-like"/>
</dbReference>
<evidence type="ECO:0000313" key="2">
    <source>
        <dbReference type="EMBL" id="MFC0525574.1"/>
    </source>
</evidence>
<dbReference type="PROSITE" id="PS51747">
    <property type="entry name" value="CYT_DCMP_DEAMINASES_2"/>
    <property type="match status" value="1"/>
</dbReference>
<reference evidence="2 3" key="1">
    <citation type="submission" date="2024-09" db="EMBL/GenBank/DDBJ databases">
        <authorList>
            <person name="Sun Q."/>
            <person name="Mori K."/>
        </authorList>
    </citation>
    <scope>NUCLEOTIDE SEQUENCE [LARGE SCALE GENOMIC DNA]</scope>
    <source>
        <strain evidence="2 3">NCAIM B.02529</strain>
    </source>
</reference>
<dbReference type="Gene3D" id="3.40.140.10">
    <property type="entry name" value="Cytidine Deaminase, domain 2"/>
    <property type="match status" value="1"/>
</dbReference>
<dbReference type="SUPFAM" id="SSF53927">
    <property type="entry name" value="Cytidine deaminase-like"/>
    <property type="match status" value="1"/>
</dbReference>
<sequence>MKSLKWSNVPELWQECFRVAWDSFQDSSRPVGAVVINEKDEIVGRGKSASFEMPYYTVINHNDLARAEINALLKLDKRIHTNLEQYMIMSTLEPCPLSYGAIYMSGIRHIHFAALNGRNGSMNVNDATPFLSQKPVNMSGPKEYLEDFSIVLNVYYDLTKSQQKHRRNFMEMERYYPEAASIAKEWKKTDRLDQSSHLTVGKVYTWFLEDIEKNLKINA</sequence>
<proteinExistence type="predicted"/>
<gene>
    <name evidence="2" type="ORF">ACFFGV_18480</name>
</gene>
<dbReference type="InterPro" id="IPR002125">
    <property type="entry name" value="CMP_dCMP_dom"/>
</dbReference>
<dbReference type="EMBL" id="JBHLTP010000013">
    <property type="protein sequence ID" value="MFC0525574.1"/>
    <property type="molecule type" value="Genomic_DNA"/>
</dbReference>
<organism evidence="2 3">
    <name type="scientific">Pontibacillus salicampi</name>
    <dbReference type="NCBI Taxonomy" id="1449801"/>
    <lineage>
        <taxon>Bacteria</taxon>
        <taxon>Bacillati</taxon>
        <taxon>Bacillota</taxon>
        <taxon>Bacilli</taxon>
        <taxon>Bacillales</taxon>
        <taxon>Bacillaceae</taxon>
        <taxon>Pontibacillus</taxon>
    </lineage>
</organism>
<name>A0ABV6LTA6_9BACI</name>
<dbReference type="Proteomes" id="UP001589836">
    <property type="component" value="Unassembled WGS sequence"/>
</dbReference>
<accession>A0ABV6LTA6</accession>
<comment type="caution">
    <text evidence="2">The sequence shown here is derived from an EMBL/GenBank/DDBJ whole genome shotgun (WGS) entry which is preliminary data.</text>
</comment>
<protein>
    <submittedName>
        <fullName evidence="2">Deaminase</fullName>
    </submittedName>
</protein>
<dbReference type="Pfam" id="PF00383">
    <property type="entry name" value="dCMP_cyt_deam_1"/>
    <property type="match status" value="1"/>
</dbReference>
<keyword evidence="3" id="KW-1185">Reference proteome</keyword>